<evidence type="ECO:0000313" key="1">
    <source>
        <dbReference type="EMBL" id="KAK8486437.1"/>
    </source>
</evidence>
<sequence>MVDILVFTSFGFISPYTDSAKASRRQLKDAILTVLFDMNVPAVCAVTRQSGTSLVSKLHLLFRSSAKKSFMSVQLDKIQADALDYLSLNP</sequence>
<organism evidence="1 2">
    <name type="scientific">Hibiscus sabdariffa</name>
    <name type="common">roselle</name>
    <dbReference type="NCBI Taxonomy" id="183260"/>
    <lineage>
        <taxon>Eukaryota</taxon>
        <taxon>Viridiplantae</taxon>
        <taxon>Streptophyta</taxon>
        <taxon>Embryophyta</taxon>
        <taxon>Tracheophyta</taxon>
        <taxon>Spermatophyta</taxon>
        <taxon>Magnoliopsida</taxon>
        <taxon>eudicotyledons</taxon>
        <taxon>Gunneridae</taxon>
        <taxon>Pentapetalae</taxon>
        <taxon>rosids</taxon>
        <taxon>malvids</taxon>
        <taxon>Malvales</taxon>
        <taxon>Malvaceae</taxon>
        <taxon>Malvoideae</taxon>
        <taxon>Hibiscus</taxon>
    </lineage>
</organism>
<dbReference type="EMBL" id="JBBPBM010001173">
    <property type="protein sequence ID" value="KAK8486437.1"/>
    <property type="molecule type" value="Genomic_DNA"/>
</dbReference>
<keyword evidence="2" id="KW-1185">Reference proteome</keyword>
<accession>A0ABR2A181</accession>
<protein>
    <submittedName>
        <fullName evidence="1">Uncharacterized protein</fullName>
    </submittedName>
</protein>
<dbReference type="Proteomes" id="UP001472677">
    <property type="component" value="Unassembled WGS sequence"/>
</dbReference>
<comment type="caution">
    <text evidence="1">The sequence shown here is derived from an EMBL/GenBank/DDBJ whole genome shotgun (WGS) entry which is preliminary data.</text>
</comment>
<reference evidence="1 2" key="1">
    <citation type="journal article" date="2024" name="G3 (Bethesda)">
        <title>Genome assembly of Hibiscus sabdariffa L. provides insights into metabolisms of medicinal natural products.</title>
        <authorList>
            <person name="Kim T."/>
        </authorList>
    </citation>
    <scope>NUCLEOTIDE SEQUENCE [LARGE SCALE GENOMIC DNA]</scope>
    <source>
        <strain evidence="1">TK-2024</strain>
        <tissue evidence="1">Old leaves</tissue>
    </source>
</reference>
<name>A0ABR2A181_9ROSI</name>
<evidence type="ECO:0000313" key="2">
    <source>
        <dbReference type="Proteomes" id="UP001472677"/>
    </source>
</evidence>
<gene>
    <name evidence="1" type="ORF">V6N12_002064</name>
</gene>
<proteinExistence type="predicted"/>